<gene>
    <name evidence="2" type="ORF">EBB45_16470</name>
</gene>
<name>A0A3N9UNK8_9BACI</name>
<comment type="caution">
    <text evidence="2">The sequence shown here is derived from an EMBL/GenBank/DDBJ whole genome shotgun (WGS) entry which is preliminary data.</text>
</comment>
<dbReference type="EMBL" id="RRCT01000020">
    <property type="protein sequence ID" value="RQW73466.1"/>
    <property type="molecule type" value="Genomic_DNA"/>
</dbReference>
<dbReference type="Pfam" id="PF07872">
    <property type="entry name" value="DUF1659"/>
    <property type="match status" value="1"/>
</dbReference>
<evidence type="ECO:0000313" key="3">
    <source>
        <dbReference type="Proteomes" id="UP000274033"/>
    </source>
</evidence>
<sequence length="141" mass="15564">MKNPPIAISATMTNVQNAINNINPPSKFKAFTSLTSLTPIIKGTENFFINNVSFCLLKHYINRRKGVKLMATFNFQNATLKISYETGVDEAGKPVFTSKTYNNVRENVTPTQVAAVIQGIASLSNYPLSAALKTETEEIQF</sequence>
<keyword evidence="3" id="KW-1185">Reference proteome</keyword>
<dbReference type="InterPro" id="IPR012454">
    <property type="entry name" value="DUF1659"/>
</dbReference>
<evidence type="ECO:0000313" key="2">
    <source>
        <dbReference type="EMBL" id="RQW73466.1"/>
    </source>
</evidence>
<reference evidence="2 3" key="1">
    <citation type="journal article" date="2013" name="J. Microbiol.">
        <title>Lysinibacillus chungkukjangi sp. nov., isolated from Chungkukjang, Korean fermented soybean food.</title>
        <authorList>
            <person name="Kim S.J."/>
            <person name="Jang Y.H."/>
            <person name="Hamada M."/>
            <person name="Ahn J.H."/>
            <person name="Weon H.Y."/>
            <person name="Suzuki K."/>
            <person name="Whang K.S."/>
            <person name="Kwon S.W."/>
        </authorList>
    </citation>
    <scope>NUCLEOTIDE SEQUENCE [LARGE SCALE GENOMIC DNA]</scope>
    <source>
        <strain evidence="2 3">MCCC 1A12701</strain>
    </source>
</reference>
<accession>A0A3N9UNK8</accession>
<dbReference type="AlphaFoldDB" id="A0A3N9UNK8"/>
<organism evidence="2 3">
    <name type="scientific">Lysinibacillus composti</name>
    <dbReference type="NCBI Taxonomy" id="720633"/>
    <lineage>
        <taxon>Bacteria</taxon>
        <taxon>Bacillati</taxon>
        <taxon>Bacillota</taxon>
        <taxon>Bacilli</taxon>
        <taxon>Bacillales</taxon>
        <taxon>Bacillaceae</taxon>
        <taxon>Lysinibacillus</taxon>
    </lineage>
</organism>
<proteinExistence type="predicted"/>
<dbReference type="Proteomes" id="UP000274033">
    <property type="component" value="Unassembled WGS sequence"/>
</dbReference>
<feature type="domain" description="DUF1659" evidence="1">
    <location>
        <begin position="72"/>
        <end position="139"/>
    </location>
</feature>
<evidence type="ECO:0000259" key="1">
    <source>
        <dbReference type="Pfam" id="PF07872"/>
    </source>
</evidence>
<protein>
    <submittedName>
        <fullName evidence="2">DUF1659 domain-containing protein</fullName>
    </submittedName>
</protein>